<dbReference type="EMBL" id="MCFK01009359">
    <property type="protein sequence ID" value="RKF54959.1"/>
    <property type="molecule type" value="Genomic_DNA"/>
</dbReference>
<name>A0A420HC01_9PEZI</name>
<reference evidence="3 4" key="1">
    <citation type="journal article" date="2018" name="BMC Genomics">
        <title>Comparative genome analyses reveal sequence features reflecting distinct modes of host-adaptation between dicot and monocot powdery mildew.</title>
        <authorList>
            <person name="Wu Y."/>
            <person name="Ma X."/>
            <person name="Pan Z."/>
            <person name="Kale S.D."/>
            <person name="Song Y."/>
            <person name="King H."/>
            <person name="Zhang Q."/>
            <person name="Presley C."/>
            <person name="Deng X."/>
            <person name="Wei C.I."/>
            <person name="Xiao S."/>
        </authorList>
    </citation>
    <scope>NUCLEOTIDE SEQUENCE [LARGE SCALE GENOMIC DNA]</scope>
    <source>
        <strain evidence="3">UMSG2</strain>
    </source>
</reference>
<evidence type="ECO:0000313" key="4">
    <source>
        <dbReference type="Proteomes" id="UP000286134"/>
    </source>
</evidence>
<proteinExistence type="predicted"/>
<feature type="signal peptide" evidence="2">
    <location>
        <begin position="1"/>
        <end position="25"/>
    </location>
</feature>
<dbReference type="STRING" id="212602.A0A420HC01"/>
<protein>
    <submittedName>
        <fullName evidence="3">Putative gpi anchored protein</fullName>
    </submittedName>
</protein>
<evidence type="ECO:0000256" key="2">
    <source>
        <dbReference type="SAM" id="SignalP"/>
    </source>
</evidence>
<accession>A0A420HC01</accession>
<organism evidence="3 4">
    <name type="scientific">Erysiphe neolycopersici</name>
    <dbReference type="NCBI Taxonomy" id="212602"/>
    <lineage>
        <taxon>Eukaryota</taxon>
        <taxon>Fungi</taxon>
        <taxon>Dikarya</taxon>
        <taxon>Ascomycota</taxon>
        <taxon>Pezizomycotina</taxon>
        <taxon>Leotiomycetes</taxon>
        <taxon>Erysiphales</taxon>
        <taxon>Erysiphaceae</taxon>
        <taxon>Erysiphe</taxon>
    </lineage>
</organism>
<gene>
    <name evidence="3" type="ORF">OnM2_093006</name>
</gene>
<keyword evidence="1" id="KW-1133">Transmembrane helix</keyword>
<feature type="chain" id="PRO_5019416377" evidence="2">
    <location>
        <begin position="26"/>
        <end position="478"/>
    </location>
</feature>
<keyword evidence="1" id="KW-0472">Membrane</keyword>
<dbReference type="AlphaFoldDB" id="A0A420HC01"/>
<sequence>MRSILIARAIASSTLILPILCTVSAKSPADNRHLKQWHRSPYLDEWSENLFDRRRDLGEDAGLKGERNRIGVMKMTADEGQKFFPEYWLYEGEDPLVDSKDSHIRFKRDEDTNSTSAPMIPALRPLIQPKTSSFLGKSQGLESKADRVLERRSADAVLATLQKRDFQCPTGTADCSAIGHPNSCCPLSDACFAIEDTGLGPVGCCRRGKKCGGTLNNCNASNTACPSNLGGGCCIQNYLCGGVGCVINPTLIITTVITVTTMISSSSAIATITTTSIPTFSYTPDLDTYPTSSEAETPGEHICAPGNNCNLSPVAPTSALSADHGNIPVRPTSLDSSLPSISLDNQTCPTGFYACEAFYVGGCCRTGRNCDTTSCPPRTSTSLVADNVTIQIPVATETATEKSMGSCATGWASCAVNEGGGCCPSGWKCGLTNCLDEKAKATTTINKENQSSAAKKVIIVFNVYISMYFIVVVLMYLL</sequence>
<keyword evidence="4" id="KW-1185">Reference proteome</keyword>
<feature type="transmembrane region" description="Helical" evidence="1">
    <location>
        <begin position="457"/>
        <end position="477"/>
    </location>
</feature>
<evidence type="ECO:0000256" key="1">
    <source>
        <dbReference type="SAM" id="Phobius"/>
    </source>
</evidence>
<evidence type="ECO:0000313" key="3">
    <source>
        <dbReference type="EMBL" id="RKF54959.1"/>
    </source>
</evidence>
<dbReference type="OrthoDB" id="2426396at2759"/>
<keyword evidence="2" id="KW-0732">Signal</keyword>
<dbReference type="Proteomes" id="UP000286134">
    <property type="component" value="Unassembled WGS sequence"/>
</dbReference>
<dbReference type="PANTHER" id="PTHR39599">
    <property type="entry name" value="GPI-ANCHORED PROTEIN (EUROFUNG)-RELATED-RELATED"/>
    <property type="match status" value="1"/>
</dbReference>
<dbReference type="PANTHER" id="PTHR39599:SF2">
    <property type="entry name" value="ANCHORED PROTEIN, PUTATIVE (AFU_ORTHOLOGUE AFUA_1G09650)-RELATED"/>
    <property type="match status" value="1"/>
</dbReference>
<keyword evidence="1" id="KW-0812">Transmembrane</keyword>
<comment type="caution">
    <text evidence="3">The sequence shown here is derived from an EMBL/GenBank/DDBJ whole genome shotgun (WGS) entry which is preliminary data.</text>
</comment>